<organism evidence="5 6">
    <name type="scientific">Shewanella insulae</name>
    <dbReference type="NCBI Taxonomy" id="2681496"/>
    <lineage>
        <taxon>Bacteria</taxon>
        <taxon>Pseudomonadati</taxon>
        <taxon>Pseudomonadota</taxon>
        <taxon>Gammaproteobacteria</taxon>
        <taxon>Alteromonadales</taxon>
        <taxon>Shewanellaceae</taxon>
        <taxon>Shewanella</taxon>
    </lineage>
</organism>
<keyword evidence="2" id="KW-0238">DNA-binding</keyword>
<evidence type="ECO:0000313" key="6">
    <source>
        <dbReference type="Proteomes" id="UP000474778"/>
    </source>
</evidence>
<evidence type="ECO:0000259" key="4">
    <source>
        <dbReference type="PROSITE" id="PS01124"/>
    </source>
</evidence>
<dbReference type="GO" id="GO:0003700">
    <property type="term" value="F:DNA-binding transcription factor activity"/>
    <property type="evidence" value="ECO:0007669"/>
    <property type="project" value="InterPro"/>
</dbReference>
<dbReference type="InterPro" id="IPR018060">
    <property type="entry name" value="HTH_AraC"/>
</dbReference>
<dbReference type="InterPro" id="IPR009057">
    <property type="entry name" value="Homeodomain-like_sf"/>
</dbReference>
<dbReference type="GO" id="GO:0005829">
    <property type="term" value="C:cytosol"/>
    <property type="evidence" value="ECO:0007669"/>
    <property type="project" value="TreeGrafter"/>
</dbReference>
<dbReference type="Gene3D" id="1.10.10.60">
    <property type="entry name" value="Homeodomain-like"/>
    <property type="match status" value="1"/>
</dbReference>
<evidence type="ECO:0000256" key="1">
    <source>
        <dbReference type="ARBA" id="ARBA00023015"/>
    </source>
</evidence>
<evidence type="ECO:0000256" key="2">
    <source>
        <dbReference type="ARBA" id="ARBA00023125"/>
    </source>
</evidence>
<dbReference type="SMART" id="SM00342">
    <property type="entry name" value="HTH_ARAC"/>
    <property type="match status" value="1"/>
</dbReference>
<dbReference type="GO" id="GO:0000976">
    <property type="term" value="F:transcription cis-regulatory region binding"/>
    <property type="evidence" value="ECO:0007669"/>
    <property type="project" value="TreeGrafter"/>
</dbReference>
<dbReference type="RefSeq" id="WP_160795968.1">
    <property type="nucleotide sequence ID" value="NZ_CANMWR010000002.1"/>
</dbReference>
<sequence length="337" mass="38029">MTSNTRYQATLKVGDQSYPAYELRCLIHFVAGRYGESHALRLCQEIGLGLNELARLNFVYVWQVDYAMAFLGNLDDDPQIGARLGETYRVEELALIWPYLAKCQTLGECLEFVIAHPELVGSVSDTLVSHGEQRLCFRWLNTAKISAPYFSLQFQNSVCSMLALARQLTGQTVTLEQLQLATPAHESEFLATFCQAKVSFESEFFEWAISHEALALPILYDFSQLALDEQAQHDTSLIEKVLAILNQDFPKTPKLESMALKLNMSDRTLRRHLANAGTSYQKLVDQVRCQTAIGLIVRGDKSIVDIADIMGFGDVSHFRQSFKHWLGLPPGQFIRKI</sequence>
<dbReference type="SUPFAM" id="SSF46689">
    <property type="entry name" value="Homeodomain-like"/>
    <property type="match status" value="1"/>
</dbReference>
<dbReference type="InterPro" id="IPR032687">
    <property type="entry name" value="AraC-type_N"/>
</dbReference>
<reference evidence="5 6" key="1">
    <citation type="submission" date="2019-12" db="EMBL/GenBank/DDBJ databases">
        <title>Shewanella insulae sp. nov., isolated from a tidal flat.</title>
        <authorList>
            <person name="Yoon J.-H."/>
        </authorList>
    </citation>
    <scope>NUCLEOTIDE SEQUENCE [LARGE SCALE GENOMIC DNA]</scope>
    <source>
        <strain evidence="5 6">JBTF-M18</strain>
    </source>
</reference>
<protein>
    <submittedName>
        <fullName evidence="5">Helix-turn-helix domain-containing protein</fullName>
    </submittedName>
</protein>
<proteinExistence type="predicted"/>
<evidence type="ECO:0000313" key="5">
    <source>
        <dbReference type="EMBL" id="MXR69104.1"/>
    </source>
</evidence>
<name>A0A6L7HZJ6_9GAMM</name>
<dbReference type="Proteomes" id="UP000474778">
    <property type="component" value="Unassembled WGS sequence"/>
</dbReference>
<dbReference type="PANTHER" id="PTHR47894">
    <property type="entry name" value="HTH-TYPE TRANSCRIPTIONAL REGULATOR GADX"/>
    <property type="match status" value="1"/>
</dbReference>
<keyword evidence="1" id="KW-0805">Transcription regulation</keyword>
<dbReference type="Pfam" id="PF12833">
    <property type="entry name" value="HTH_18"/>
    <property type="match status" value="1"/>
</dbReference>
<accession>A0A6L7HZJ6</accession>
<dbReference type="PROSITE" id="PS01124">
    <property type="entry name" value="HTH_ARAC_FAMILY_2"/>
    <property type="match status" value="1"/>
</dbReference>
<feature type="domain" description="HTH araC/xylS-type" evidence="4">
    <location>
        <begin position="239"/>
        <end position="336"/>
    </location>
</feature>
<dbReference type="Pfam" id="PF12625">
    <property type="entry name" value="Arabinose_bd"/>
    <property type="match status" value="1"/>
</dbReference>
<dbReference type="PANTHER" id="PTHR47894:SF1">
    <property type="entry name" value="HTH-TYPE TRANSCRIPTIONAL REGULATOR VQSM"/>
    <property type="match status" value="1"/>
</dbReference>
<dbReference type="AlphaFoldDB" id="A0A6L7HZJ6"/>
<keyword evidence="3" id="KW-0804">Transcription</keyword>
<dbReference type="EMBL" id="WRPA01000008">
    <property type="protein sequence ID" value="MXR69104.1"/>
    <property type="molecule type" value="Genomic_DNA"/>
</dbReference>
<keyword evidence="6" id="KW-1185">Reference proteome</keyword>
<gene>
    <name evidence="5" type="ORF">GNT65_10530</name>
</gene>
<comment type="caution">
    <text evidence="5">The sequence shown here is derived from an EMBL/GenBank/DDBJ whole genome shotgun (WGS) entry which is preliminary data.</text>
</comment>
<evidence type="ECO:0000256" key="3">
    <source>
        <dbReference type="ARBA" id="ARBA00023163"/>
    </source>
</evidence>